<dbReference type="Pfam" id="PF04015">
    <property type="entry name" value="DUF362"/>
    <property type="match status" value="1"/>
</dbReference>
<accession>A0A2H0N1Q0</accession>
<proteinExistence type="predicted"/>
<evidence type="ECO:0000313" key="2">
    <source>
        <dbReference type="EMBL" id="PIR02801.1"/>
    </source>
</evidence>
<dbReference type="AlphaFoldDB" id="A0A2H0N1Q0"/>
<protein>
    <recommendedName>
        <fullName evidence="1">DUF362 domain-containing protein</fullName>
    </recommendedName>
</protein>
<feature type="non-terminal residue" evidence="2">
    <location>
        <position position="298"/>
    </location>
</feature>
<feature type="domain" description="DUF362" evidence="1">
    <location>
        <begin position="124"/>
        <end position="293"/>
    </location>
</feature>
<evidence type="ECO:0000259" key="1">
    <source>
        <dbReference type="Pfam" id="PF04015"/>
    </source>
</evidence>
<gene>
    <name evidence="2" type="ORF">COV62_00385</name>
</gene>
<dbReference type="InterPro" id="IPR007160">
    <property type="entry name" value="DUF362"/>
</dbReference>
<name>A0A2H0N1Q0_9BACT</name>
<evidence type="ECO:0000313" key="3">
    <source>
        <dbReference type="Proteomes" id="UP000231139"/>
    </source>
</evidence>
<sequence length="298" mass="33580">MAFFQCPKCKNIWQYPIEKCPDCFLKLEKLSAKKAKVISVSKVAIPTILHPKAPYFVFVLEDENGNKWAQKSIKEYKIGEEVSFKPNPDKNAVAIWRTKYDISEAMEKVIELVGGLRINSQTKILILPTLIAPKHPYLAINTNPKFLDCLIQYLTKIGGGTKNIKIAAQSFDETPIEASAKKSQLLDVCNHRQIIPLDLAKSNFVKKEEDGLTFEISEEVFNSDLIINLPILKLDTKMGVKGAAENSLKLLKKESYLSLQYLSSQEKIIENVQEVLPNYLTIADAQTIQKTNGFTAFL</sequence>
<dbReference type="EMBL" id="PCWK01000008">
    <property type="protein sequence ID" value="PIR02801.1"/>
    <property type="molecule type" value="Genomic_DNA"/>
</dbReference>
<dbReference type="Proteomes" id="UP000231139">
    <property type="component" value="Unassembled WGS sequence"/>
</dbReference>
<comment type="caution">
    <text evidence="2">The sequence shown here is derived from an EMBL/GenBank/DDBJ whole genome shotgun (WGS) entry which is preliminary data.</text>
</comment>
<organism evidence="2 3">
    <name type="scientific">Candidatus Nealsonbacteria bacterium CG11_big_fil_rev_8_21_14_0_20_35_11</name>
    <dbReference type="NCBI Taxonomy" id="1974713"/>
    <lineage>
        <taxon>Bacteria</taxon>
        <taxon>Candidatus Nealsoniibacteriota</taxon>
    </lineage>
</organism>
<reference evidence="2 3" key="1">
    <citation type="submission" date="2017-09" db="EMBL/GenBank/DDBJ databases">
        <title>Depth-based differentiation of microbial function through sediment-hosted aquifers and enrichment of novel symbionts in the deep terrestrial subsurface.</title>
        <authorList>
            <person name="Probst A.J."/>
            <person name="Ladd B."/>
            <person name="Jarett J.K."/>
            <person name="Geller-Mcgrath D.E."/>
            <person name="Sieber C.M."/>
            <person name="Emerson J.B."/>
            <person name="Anantharaman K."/>
            <person name="Thomas B.C."/>
            <person name="Malmstrom R."/>
            <person name="Stieglmeier M."/>
            <person name="Klingl A."/>
            <person name="Woyke T."/>
            <person name="Ryan C.M."/>
            <person name="Banfield J.F."/>
        </authorList>
    </citation>
    <scope>NUCLEOTIDE SEQUENCE [LARGE SCALE GENOMIC DNA]</scope>
    <source>
        <strain evidence="2">CG11_big_fil_rev_8_21_14_0_20_35_11</strain>
    </source>
</reference>